<proteinExistence type="predicted"/>
<evidence type="ECO:0000313" key="2">
    <source>
        <dbReference type="Proteomes" id="UP000247811"/>
    </source>
</evidence>
<sequence length="183" mass="19535">MPPFSKFRPTRWPWAVLALLQGGCSILSPAPTLELLKGVGGAVGTAVTVASPSARDTVHHLQGRIESICIQLEPDVLLADVVPALQLELREQGVSSRVYDGAGLGADCTVWLHYSTGIEWDVPPLASEHRPYLSRAQLVLRGADGRVLSSSGFEINALGMGKWASTRRKLAPVVKALVTGFEG</sequence>
<evidence type="ECO:0000313" key="1">
    <source>
        <dbReference type="EMBL" id="PXW93692.1"/>
    </source>
</evidence>
<dbReference type="OrthoDB" id="8589277at2"/>
<gene>
    <name evidence="1" type="ORF">C7444_11861</name>
</gene>
<reference evidence="1 2" key="1">
    <citation type="submission" date="2018-05" db="EMBL/GenBank/DDBJ databases">
        <title>Genomic Encyclopedia of Type Strains, Phase IV (KMG-IV): sequencing the most valuable type-strain genomes for metagenomic binning, comparative biology and taxonomic classification.</title>
        <authorList>
            <person name="Goeker M."/>
        </authorList>
    </citation>
    <scope>NUCLEOTIDE SEQUENCE [LARGE SCALE GENOMIC DNA]</scope>
    <source>
        <strain evidence="1 2">DSM 566</strain>
    </source>
</reference>
<organism evidence="1 2">
    <name type="scientific">Sphaerotilus hippei</name>
    <dbReference type="NCBI Taxonomy" id="744406"/>
    <lineage>
        <taxon>Bacteria</taxon>
        <taxon>Pseudomonadati</taxon>
        <taxon>Pseudomonadota</taxon>
        <taxon>Betaproteobacteria</taxon>
        <taxon>Burkholderiales</taxon>
        <taxon>Sphaerotilaceae</taxon>
        <taxon>Sphaerotilus</taxon>
    </lineage>
</organism>
<name>A0A318GX33_9BURK</name>
<keyword evidence="2" id="KW-1185">Reference proteome</keyword>
<dbReference type="Proteomes" id="UP000247811">
    <property type="component" value="Unassembled WGS sequence"/>
</dbReference>
<dbReference type="EMBL" id="QJJS01000018">
    <property type="protein sequence ID" value="PXW93692.1"/>
    <property type="molecule type" value="Genomic_DNA"/>
</dbReference>
<comment type="caution">
    <text evidence="1">The sequence shown here is derived from an EMBL/GenBank/DDBJ whole genome shotgun (WGS) entry which is preliminary data.</text>
</comment>
<dbReference type="RefSeq" id="WP_110401951.1">
    <property type="nucleotide sequence ID" value="NZ_QJJS01000018.1"/>
</dbReference>
<protein>
    <submittedName>
        <fullName evidence="1">Uncharacterized protein</fullName>
    </submittedName>
</protein>
<dbReference type="AlphaFoldDB" id="A0A318GX33"/>
<accession>A0A318GX33</accession>